<feature type="compositionally biased region" description="Acidic residues" evidence="3">
    <location>
        <begin position="1291"/>
        <end position="1301"/>
    </location>
</feature>
<feature type="compositionally biased region" description="Acidic residues" evidence="3">
    <location>
        <begin position="1086"/>
        <end position="1133"/>
    </location>
</feature>
<feature type="domain" description="C2H2-type" evidence="4">
    <location>
        <begin position="1813"/>
        <end position="1841"/>
    </location>
</feature>
<feature type="region of interest" description="Disordered" evidence="3">
    <location>
        <begin position="535"/>
        <end position="558"/>
    </location>
</feature>
<feature type="region of interest" description="Disordered" evidence="3">
    <location>
        <begin position="1575"/>
        <end position="1599"/>
    </location>
</feature>
<feature type="region of interest" description="Disordered" evidence="3">
    <location>
        <begin position="1075"/>
        <end position="1133"/>
    </location>
</feature>
<feature type="compositionally biased region" description="Low complexity" evidence="3">
    <location>
        <begin position="535"/>
        <end position="551"/>
    </location>
</feature>
<feature type="region of interest" description="Disordered" evidence="3">
    <location>
        <begin position="242"/>
        <end position="264"/>
    </location>
</feature>
<feature type="compositionally biased region" description="Acidic residues" evidence="3">
    <location>
        <begin position="402"/>
        <end position="412"/>
    </location>
</feature>
<dbReference type="SMART" id="SM00355">
    <property type="entry name" value="ZnF_C2H2"/>
    <property type="match status" value="2"/>
</dbReference>
<evidence type="ECO:0000256" key="1">
    <source>
        <dbReference type="PROSITE-ProRule" id="PRU00042"/>
    </source>
</evidence>
<feature type="compositionally biased region" description="Acidic residues" evidence="3">
    <location>
        <begin position="1326"/>
        <end position="1342"/>
    </location>
</feature>
<feature type="compositionally biased region" description="Low complexity" evidence="3">
    <location>
        <begin position="30"/>
        <end position="42"/>
    </location>
</feature>
<keyword evidence="1" id="KW-0862">Zinc</keyword>
<keyword evidence="1" id="KW-0479">Metal-binding</keyword>
<feature type="coiled-coil region" evidence="2">
    <location>
        <begin position="826"/>
        <end position="975"/>
    </location>
</feature>
<gene>
    <name evidence="5" type="ORF">Clacol_001904</name>
</gene>
<evidence type="ECO:0000313" key="5">
    <source>
        <dbReference type="EMBL" id="GJJ07699.1"/>
    </source>
</evidence>
<keyword evidence="1" id="KW-0863">Zinc-finger</keyword>
<sequence>MEYGLQDQGQINIDLAARERMASFRFRFGSSPINPSSNANSNPPSPLTTGTNFNIPTASLDTSPIVISTRTPMAPTKTHGRSSSHSRSHSQSGSLPTPFTFPLRPSTMNNVPSLPSVNINGTISTRQSPPTLTSNIEPTYDTSQITPSPLPLAPPPRSRPGSHHKRRSSVSTRRESAELMGISLPPECPISTGAVPDSDTIIDGRRMALWALEGKGTTSRRPDFIGGYTKVEIPELNETTLNLGDADENEPPTRSSSKVNGFGFNHNSFPPLGSSSSGKRDSLPAFTFGGGSSSMSASSGKRDSLPSFGLGCATGGNKRDSFPSFNNGFGLGMGLSSANKRDSFGKFLNTCLPSDQLGTLVEEEEDVEDDVPIDELEDLGVEEDEEEEGEEGDETFRADTHEIDDDEEEEEYVEHQDNAEGDILQDMDLDEEPLPHAHLHPQIHLLPKSSAPAPMSTSTPISPPISVPIPTDISTSRVTAASTAPVVGSTHTPTTALPSTRPRPANLNLNLHHLNLRPLSLTPDSLPLNTRAASISGSSSFNDSPSSNTGSAAYTPSPRVPGLRKLSLVAAASFPAGSVSTQSPLTREMRLKSSSSSNTSGSISSISYRRSPLSIESESGSSEVHSSRPNHQYATLRRTSQSHLPTPGATPTSAIPPSLSPFGMTRENCEEEEEDCIETMGQTCTEMEKNGAQAEGGEDVDGDASTPTGPALTVNTTKSGSQANLSELDRPLSPTEQAFFFRSHTSLLCRISELEDIISQKTLENRDRSRNRGLSSGSDASSSYGRRHGRFESGASSVSTNTSLDTTTSPSTSSPSEPSDELLQLITDLKSERDSLMHDLQTYQSRISELEKTITTLTRRVEAERRESWVAQERMSVLEIERRRAAEEVSKLENVVKGLRDEVADFERVKTALTQEKERISALESHVEAVRSELDNEKAGARQVEDEASLLRKQVERMTAEMDALRALVAEQHAQILQFQQMQMQTQAKRVASNKNYNGSHNSFASTSASDSLSFSNAHSHMSSSSTLAVDADVEAEAGDEVGQYKYVPVGMSPPHSHATRATLGSVAEAEEDTVIPDHRHHHLADDDDVPRDITTDESEDDEDDVTAEDEDELAHYEDADEYDEDEEGQLDDDEVVWGEDVTTSSFGDFVPKKARSAHGHDRIGSMEKGWSFAAARANAAQAQSLPMLDLTPTSRARNLSRGITTESKKPKLPKVDRFFECLDALEDEDEDNSLTAKIEFSDAKSLWSSAVRQHDEDDDEMDLPPFLLPATAGSSSASDSTSPSSLNVISEEDEDDDDDESSTHLATPAPTPSWKDLLAASLDAVAEEDEDDLDDEEEDDCPPSPSLRPTLVRNARVQSLLPQSTSTSVSTLLPPATAVLPMTPNTLKTTLDATVRSPQPARTNSNRWNTVGASLGLGFPSNKPMTTTTPVKTRSTFSSSTPVNGHLLPTPPPTLIPRLSFKSGLSPPASPMSPSPAPSVSPVPSSVPSPISNEFVDRERGISTPTIVVSKYRTQSPSRIPTPSKKNLPMEKRGTIRSGFIPAITASAATVGTATSSATVKSHFVVHEISHVPYSASHQGEGPGSGSRAGLDSNSDHKSTLVAHCKTGKVDGASVSSRSRLRLDVDTRSLRTPAALPIDLQSSSSNSNASPTFGGFAARLKTFWKRGGSGDEDDLSRPLLSSSPRGYTSPINRRPAYVSRVKQVEALRMRLEKESQGCRTQDEVIRFIGCSQCADPTIIRPSSSQHHAQQQLQQNQQQPLSHQRASGSGRSDTGAWPCLLDGCNKVFAREADLKRHQRTTKSHSIPGSVVANPCPLCEATFTRSDAMRRHLKSRHQGKTPETLNLGGDTSNNGPSSSNISSGGSSSRGGARRAYSPSEETSELSASDSEQQPYHQQTSPIQQPYTSSSRNPVTTSSSNYYSSPSITSATAGAGAGGVGSSSSSNSGMHQNASHNMSHPSLYQPAVSYEIQHALSSPRQSASSPPHHHSSTQSSSSSRRDVSSPTHSHFPMHSQQAVTMPMSNHQPAHSSYHQPYTTVQDQYPTYHHHHQPYPGFTSSSGYTSPGVAGTSTGNNSNMYANPYRTGPGYMVNSSNGVPWKAEDGGGIDDGRGGGIPPSRQSGGLATLAMHASRIRPMSPLSPGKAKSSTKSELENALGPQGVYRR</sequence>
<evidence type="ECO:0000256" key="2">
    <source>
        <dbReference type="SAM" id="Coils"/>
    </source>
</evidence>
<protein>
    <recommendedName>
        <fullName evidence="4">C2H2-type domain-containing protein</fullName>
    </recommendedName>
</protein>
<feature type="compositionally biased region" description="Polar residues" evidence="3">
    <location>
        <begin position="1883"/>
        <end position="1905"/>
    </location>
</feature>
<feature type="compositionally biased region" description="Low complexity" evidence="3">
    <location>
        <begin position="593"/>
        <end position="624"/>
    </location>
</feature>
<dbReference type="Proteomes" id="UP001050691">
    <property type="component" value="Unassembled WGS sequence"/>
</dbReference>
<feature type="region of interest" description="Disordered" evidence="3">
    <location>
        <begin position="447"/>
        <end position="504"/>
    </location>
</feature>
<dbReference type="Pfam" id="PF00096">
    <property type="entry name" value="zf-C2H2"/>
    <property type="match status" value="1"/>
</dbReference>
<feature type="domain" description="C2H2-type" evidence="4">
    <location>
        <begin position="1777"/>
        <end position="1805"/>
    </location>
</feature>
<feature type="compositionally biased region" description="Polar residues" evidence="3">
    <location>
        <begin position="1424"/>
        <end position="1444"/>
    </location>
</feature>
<keyword evidence="6" id="KW-1185">Reference proteome</keyword>
<feature type="compositionally biased region" description="Pro residues" evidence="3">
    <location>
        <begin position="148"/>
        <end position="158"/>
    </location>
</feature>
<feature type="region of interest" description="Disordered" evidence="3">
    <location>
        <begin position="2103"/>
        <end position="2164"/>
    </location>
</feature>
<dbReference type="PROSITE" id="PS00028">
    <property type="entry name" value="ZINC_FINGER_C2H2_1"/>
    <property type="match status" value="1"/>
</dbReference>
<feature type="region of interest" description="Disordered" evidence="3">
    <location>
        <begin position="1668"/>
        <end position="1693"/>
    </location>
</feature>
<evidence type="ECO:0000259" key="4">
    <source>
        <dbReference type="PROSITE" id="PS50157"/>
    </source>
</evidence>
<feature type="compositionally biased region" description="Pro residues" evidence="3">
    <location>
        <begin position="1469"/>
        <end position="1486"/>
    </location>
</feature>
<evidence type="ECO:0000256" key="3">
    <source>
        <dbReference type="SAM" id="MobiDB-lite"/>
    </source>
</evidence>
<evidence type="ECO:0000313" key="6">
    <source>
        <dbReference type="Proteomes" id="UP001050691"/>
    </source>
</evidence>
<feature type="region of interest" description="Disordered" evidence="3">
    <location>
        <begin position="765"/>
        <end position="820"/>
    </location>
</feature>
<feature type="compositionally biased region" description="Low complexity" evidence="3">
    <location>
        <begin position="1906"/>
        <end position="1932"/>
    </location>
</feature>
<feature type="compositionally biased region" description="Polar residues" evidence="3">
    <location>
        <begin position="252"/>
        <end position="264"/>
    </location>
</feature>
<feature type="region of interest" description="Disordered" evidence="3">
    <location>
        <begin position="28"/>
        <end position="195"/>
    </location>
</feature>
<feature type="compositionally biased region" description="Low complexity" evidence="3">
    <location>
        <begin position="772"/>
        <end position="784"/>
    </location>
</feature>
<feature type="compositionally biased region" description="Basic residues" evidence="3">
    <location>
        <begin position="78"/>
        <end position="88"/>
    </location>
</feature>
<feature type="compositionally biased region" description="Polar residues" evidence="3">
    <location>
        <begin position="1397"/>
        <end position="1413"/>
    </location>
</feature>
<dbReference type="EMBL" id="BPWL01000002">
    <property type="protein sequence ID" value="GJJ07699.1"/>
    <property type="molecule type" value="Genomic_DNA"/>
</dbReference>
<feature type="compositionally biased region" description="Polar residues" evidence="3">
    <location>
        <begin position="489"/>
        <end position="498"/>
    </location>
</feature>
<comment type="caution">
    <text evidence="5">The sequence shown here is derived from an EMBL/GenBank/DDBJ whole genome shotgun (WGS) entry which is preliminary data.</text>
</comment>
<feature type="compositionally biased region" description="Low complexity" evidence="3">
    <location>
        <begin position="1270"/>
        <end position="1286"/>
    </location>
</feature>
<feature type="region of interest" description="Disordered" evidence="3">
    <location>
        <begin position="1397"/>
        <end position="1486"/>
    </location>
</feature>
<feature type="compositionally biased region" description="Polar residues" evidence="3">
    <location>
        <begin position="1948"/>
        <end position="1959"/>
    </location>
</feature>
<feature type="region of interest" description="Disordered" evidence="3">
    <location>
        <begin position="576"/>
        <end position="670"/>
    </location>
</feature>
<feature type="compositionally biased region" description="Polar residues" evidence="3">
    <location>
        <begin position="629"/>
        <end position="655"/>
    </location>
</feature>
<feature type="compositionally biased region" description="Low complexity" evidence="3">
    <location>
        <begin position="1851"/>
        <end position="1878"/>
    </location>
</feature>
<dbReference type="Gene3D" id="1.10.287.1490">
    <property type="match status" value="1"/>
</dbReference>
<dbReference type="GO" id="GO:0008270">
    <property type="term" value="F:zinc ion binding"/>
    <property type="evidence" value="ECO:0007669"/>
    <property type="project" value="UniProtKB-KW"/>
</dbReference>
<feature type="region of interest" description="Disordered" evidence="3">
    <location>
        <begin position="1830"/>
        <end position="1959"/>
    </location>
</feature>
<feature type="region of interest" description="Disordered" evidence="3">
    <location>
        <begin position="1252"/>
        <end position="1351"/>
    </location>
</feature>
<feature type="region of interest" description="Disordered" evidence="3">
    <location>
        <begin position="1740"/>
        <end position="1774"/>
    </location>
</feature>
<feature type="compositionally biased region" description="Low complexity" evidence="3">
    <location>
        <begin position="796"/>
        <end position="817"/>
    </location>
</feature>
<feature type="compositionally biased region" description="Low complexity" evidence="3">
    <location>
        <begin position="1975"/>
        <end position="2007"/>
    </location>
</feature>
<feature type="region of interest" description="Disordered" evidence="3">
    <location>
        <begin position="1973"/>
        <end position="2011"/>
    </location>
</feature>
<reference evidence="5" key="1">
    <citation type="submission" date="2021-10" db="EMBL/GenBank/DDBJ databases">
        <title>De novo Genome Assembly of Clathrus columnatus (Basidiomycota, Fungi) Using Illumina and Nanopore Sequence Data.</title>
        <authorList>
            <person name="Ogiso-Tanaka E."/>
            <person name="Itagaki H."/>
            <person name="Hosoya T."/>
            <person name="Hosaka K."/>
        </authorList>
    </citation>
    <scope>NUCLEOTIDE SEQUENCE</scope>
    <source>
        <strain evidence="5">MO-923</strain>
    </source>
</reference>
<feature type="compositionally biased region" description="Low complexity" evidence="3">
    <location>
        <begin position="447"/>
        <end position="460"/>
    </location>
</feature>
<dbReference type="Pfam" id="PF12874">
    <property type="entry name" value="zf-met"/>
    <property type="match status" value="1"/>
</dbReference>
<keyword evidence="2" id="KW-0175">Coiled coil</keyword>
<feature type="compositionally biased region" description="Low complexity" evidence="3">
    <location>
        <begin position="1742"/>
        <end position="1764"/>
    </location>
</feature>
<dbReference type="Gene3D" id="3.30.160.60">
    <property type="entry name" value="Classic Zinc Finger"/>
    <property type="match status" value="1"/>
</dbReference>
<accession>A0AAV5A355</accession>
<feature type="compositionally biased region" description="Polar residues" evidence="3">
    <location>
        <begin position="106"/>
        <end position="146"/>
    </location>
</feature>
<organism evidence="5 6">
    <name type="scientific">Clathrus columnatus</name>
    <dbReference type="NCBI Taxonomy" id="1419009"/>
    <lineage>
        <taxon>Eukaryota</taxon>
        <taxon>Fungi</taxon>
        <taxon>Dikarya</taxon>
        <taxon>Basidiomycota</taxon>
        <taxon>Agaricomycotina</taxon>
        <taxon>Agaricomycetes</taxon>
        <taxon>Phallomycetidae</taxon>
        <taxon>Phallales</taxon>
        <taxon>Clathraceae</taxon>
        <taxon>Clathrus</taxon>
    </lineage>
</organism>
<dbReference type="InterPro" id="IPR013087">
    <property type="entry name" value="Znf_C2H2_type"/>
</dbReference>
<name>A0AAV5A355_9AGAM</name>
<feature type="compositionally biased region" description="Polar residues" evidence="3">
    <location>
        <begin position="705"/>
        <end position="725"/>
    </location>
</feature>
<feature type="compositionally biased region" description="Polar residues" evidence="3">
    <location>
        <begin position="47"/>
        <end position="71"/>
    </location>
</feature>
<proteinExistence type="predicted"/>
<feature type="region of interest" description="Disordered" evidence="3">
    <location>
        <begin position="688"/>
        <end position="728"/>
    </location>
</feature>
<dbReference type="PROSITE" id="PS50157">
    <property type="entry name" value="ZINC_FINGER_C2H2_2"/>
    <property type="match status" value="2"/>
</dbReference>
<feature type="compositionally biased region" description="Acidic residues" evidence="3">
    <location>
        <begin position="363"/>
        <end position="393"/>
    </location>
</feature>
<feature type="region of interest" description="Disordered" evidence="3">
    <location>
        <begin position="363"/>
        <end position="416"/>
    </location>
</feature>